<dbReference type="AlphaFoldDB" id="A8F4B7"/>
<dbReference type="InterPro" id="IPR000023">
    <property type="entry name" value="Phosphofructokinase_dom"/>
</dbReference>
<sequence>MRVGFLIDGICPGANQFIYTLTNYLSSITGFFHGWQGLLENDFKLIRANEIEQFKKMGGSIVGSTRKISIFHDWKSKVIRVLTMNHIDLLVVLGSERSFPMVSELFSAGVKVVLLPCADSGSFCFSYRLGLTTVTLQLLNFFHSLNRYDHGSVTVLFPNGIEDVISKLRLASDFVLLRESDKASVIFRNHPARETTTIKILGMLSSAFPEKKDIEFARVCAKKLVDYLDNPKGGVLAEIDGGLKIIPLQYIKSQTEFTVERILEKVRE</sequence>
<dbReference type="Pfam" id="PF00365">
    <property type="entry name" value="PFK"/>
    <property type="match status" value="1"/>
</dbReference>
<organism evidence="6 7">
    <name type="scientific">Pseudothermotoga lettingae (strain ATCC BAA-301 / DSM 14385 / NBRC 107922 / TMO)</name>
    <name type="common">Thermotoga lettingae</name>
    <dbReference type="NCBI Taxonomy" id="416591"/>
    <lineage>
        <taxon>Bacteria</taxon>
        <taxon>Thermotogati</taxon>
        <taxon>Thermotogota</taxon>
        <taxon>Thermotogae</taxon>
        <taxon>Thermotogales</taxon>
        <taxon>Thermotogaceae</taxon>
        <taxon>Pseudothermotoga</taxon>
    </lineage>
</organism>
<dbReference type="InterPro" id="IPR035966">
    <property type="entry name" value="PKF_sf"/>
</dbReference>
<feature type="domain" description="Phosphofructokinase" evidence="5">
    <location>
        <begin position="8"/>
        <end position="118"/>
    </location>
</feature>
<dbReference type="HOGENOM" id="CLU_1037728_0_0_0"/>
<keyword evidence="2" id="KW-0479">Metal-binding</keyword>
<keyword evidence="1" id="KW-0808">Transferase</keyword>
<dbReference type="GO" id="GO:0003872">
    <property type="term" value="F:6-phosphofructokinase activity"/>
    <property type="evidence" value="ECO:0007669"/>
    <property type="project" value="InterPro"/>
</dbReference>
<dbReference type="OrthoDB" id="10006242at2"/>
<evidence type="ECO:0000259" key="5">
    <source>
        <dbReference type="Pfam" id="PF00365"/>
    </source>
</evidence>
<proteinExistence type="predicted"/>
<dbReference type="SUPFAM" id="SSF53784">
    <property type="entry name" value="Phosphofructokinase"/>
    <property type="match status" value="1"/>
</dbReference>
<reference evidence="6 7" key="1">
    <citation type="submission" date="2007-08" db="EMBL/GenBank/DDBJ databases">
        <title>Complete sequence of Thermotoga lettingae TMO.</title>
        <authorList>
            <consortium name="US DOE Joint Genome Institute"/>
            <person name="Copeland A."/>
            <person name="Lucas S."/>
            <person name="Lapidus A."/>
            <person name="Barry K."/>
            <person name="Glavina del Rio T."/>
            <person name="Dalin E."/>
            <person name="Tice H."/>
            <person name="Pitluck S."/>
            <person name="Foster B."/>
            <person name="Bruce D."/>
            <person name="Schmutz J."/>
            <person name="Larimer F."/>
            <person name="Land M."/>
            <person name="Hauser L."/>
            <person name="Kyrpides N."/>
            <person name="Mikhailova N."/>
            <person name="Nelson K."/>
            <person name="Gogarten J.P."/>
            <person name="Noll K."/>
            <person name="Richardson P."/>
        </authorList>
    </citation>
    <scope>NUCLEOTIDE SEQUENCE [LARGE SCALE GENOMIC DNA]</scope>
    <source>
        <strain evidence="7">ATCC BAA-301 / DSM 14385 / NBRC 107922 / TMO</strain>
    </source>
</reference>
<evidence type="ECO:0000313" key="6">
    <source>
        <dbReference type="EMBL" id="ABV33001.1"/>
    </source>
</evidence>
<dbReference type="GO" id="GO:0046872">
    <property type="term" value="F:metal ion binding"/>
    <property type="evidence" value="ECO:0007669"/>
    <property type="project" value="UniProtKB-KW"/>
</dbReference>
<keyword evidence="7" id="KW-1185">Reference proteome</keyword>
<name>A8F4B7_PSELT</name>
<dbReference type="eggNOG" id="COG0205">
    <property type="taxonomic scope" value="Bacteria"/>
</dbReference>
<dbReference type="UniPathway" id="UPA00109">
    <property type="reaction ID" value="UER00182"/>
</dbReference>
<gene>
    <name evidence="6" type="ordered locus">Tlet_0434</name>
</gene>
<reference evidence="6 7" key="2">
    <citation type="journal article" date="2009" name="Proc. Natl. Acad. Sci. U.S.A.">
        <title>On the chimeric nature, thermophilic origin, and phylogenetic placement of the Thermotogales.</title>
        <authorList>
            <person name="Zhaxybayeva O."/>
            <person name="Swithers K.S."/>
            <person name="Lapierre P."/>
            <person name="Fournier G.P."/>
            <person name="Bickhart D.M."/>
            <person name="DeBoy R.T."/>
            <person name="Nelson K.E."/>
            <person name="Nesbo C.L."/>
            <person name="Doolittle W.F."/>
            <person name="Gogarten J.P."/>
            <person name="Noll K.M."/>
        </authorList>
    </citation>
    <scope>NUCLEOTIDE SEQUENCE [LARGE SCALE GENOMIC DNA]</scope>
    <source>
        <strain evidence="7">ATCC BAA-301 / DSM 14385 / NBRC 107922 / TMO</strain>
    </source>
</reference>
<keyword evidence="4" id="KW-0460">Magnesium</keyword>
<evidence type="ECO:0000256" key="1">
    <source>
        <dbReference type="ARBA" id="ARBA00022679"/>
    </source>
</evidence>
<dbReference type="EMBL" id="CP000812">
    <property type="protein sequence ID" value="ABV33001.1"/>
    <property type="molecule type" value="Genomic_DNA"/>
</dbReference>
<evidence type="ECO:0000256" key="2">
    <source>
        <dbReference type="ARBA" id="ARBA00022723"/>
    </source>
</evidence>
<evidence type="ECO:0000256" key="3">
    <source>
        <dbReference type="ARBA" id="ARBA00022777"/>
    </source>
</evidence>
<evidence type="ECO:0000256" key="4">
    <source>
        <dbReference type="ARBA" id="ARBA00022842"/>
    </source>
</evidence>
<dbReference type="Gene3D" id="3.40.50.450">
    <property type="match status" value="1"/>
</dbReference>
<keyword evidence="3" id="KW-0418">Kinase</keyword>
<accession>A8F4B7</accession>
<protein>
    <recommendedName>
        <fullName evidence="5">Phosphofructokinase domain-containing protein</fullName>
    </recommendedName>
</protein>
<dbReference type="Proteomes" id="UP000002016">
    <property type="component" value="Chromosome"/>
</dbReference>
<evidence type="ECO:0000313" key="7">
    <source>
        <dbReference type="Proteomes" id="UP000002016"/>
    </source>
</evidence>
<dbReference type="KEGG" id="tle:Tlet_0434"/>
<dbReference type="STRING" id="416591.Tlet_0434"/>